<keyword evidence="4 7" id="KW-0812">Transmembrane</keyword>
<organism evidence="9 10">
    <name type="scientific">Paenibacillus sedimenti</name>
    <dbReference type="NCBI Taxonomy" id="2770274"/>
    <lineage>
        <taxon>Bacteria</taxon>
        <taxon>Bacillati</taxon>
        <taxon>Bacillota</taxon>
        <taxon>Bacilli</taxon>
        <taxon>Bacillales</taxon>
        <taxon>Paenibacillaceae</taxon>
        <taxon>Paenibacillus</taxon>
    </lineage>
</organism>
<feature type="transmembrane region" description="Helical" evidence="7">
    <location>
        <begin position="182"/>
        <end position="205"/>
    </location>
</feature>
<keyword evidence="5 7" id="KW-1133">Transmembrane helix</keyword>
<dbReference type="PANTHER" id="PTHR43744">
    <property type="entry name" value="ABC TRANSPORTER PERMEASE PROTEIN MG189-RELATED-RELATED"/>
    <property type="match status" value="1"/>
</dbReference>
<comment type="caution">
    <text evidence="9">The sequence shown here is derived from an EMBL/GenBank/DDBJ whole genome shotgun (WGS) entry which is preliminary data.</text>
</comment>
<dbReference type="InterPro" id="IPR000515">
    <property type="entry name" value="MetI-like"/>
</dbReference>
<dbReference type="AlphaFoldDB" id="A0A926KLW2"/>
<dbReference type="PROSITE" id="PS50928">
    <property type="entry name" value="ABC_TM1"/>
    <property type="match status" value="1"/>
</dbReference>
<evidence type="ECO:0000256" key="6">
    <source>
        <dbReference type="ARBA" id="ARBA00023136"/>
    </source>
</evidence>
<evidence type="ECO:0000256" key="3">
    <source>
        <dbReference type="ARBA" id="ARBA00022475"/>
    </source>
</evidence>
<dbReference type="PANTHER" id="PTHR43744:SF8">
    <property type="entry name" value="SN-GLYCEROL-3-PHOSPHATE TRANSPORT SYSTEM PERMEASE PROTEIN UGPE"/>
    <property type="match status" value="1"/>
</dbReference>
<evidence type="ECO:0000256" key="5">
    <source>
        <dbReference type="ARBA" id="ARBA00022989"/>
    </source>
</evidence>
<dbReference type="Proteomes" id="UP000650466">
    <property type="component" value="Unassembled WGS sequence"/>
</dbReference>
<keyword evidence="6 7" id="KW-0472">Membrane</keyword>
<dbReference type="CDD" id="cd06261">
    <property type="entry name" value="TM_PBP2"/>
    <property type="match status" value="1"/>
</dbReference>
<evidence type="ECO:0000256" key="7">
    <source>
        <dbReference type="RuleBase" id="RU363032"/>
    </source>
</evidence>
<dbReference type="Pfam" id="PF00528">
    <property type="entry name" value="BPD_transp_1"/>
    <property type="match status" value="1"/>
</dbReference>
<feature type="transmembrane region" description="Helical" evidence="7">
    <location>
        <begin position="143"/>
        <end position="161"/>
    </location>
</feature>
<dbReference type="InterPro" id="IPR035906">
    <property type="entry name" value="MetI-like_sf"/>
</dbReference>
<accession>A0A926KLW2</accession>
<comment type="similarity">
    <text evidence="7">Belongs to the binding-protein-dependent transport system permease family.</text>
</comment>
<feature type="transmembrane region" description="Helical" evidence="7">
    <location>
        <begin position="106"/>
        <end position="128"/>
    </location>
</feature>
<sequence length="276" mass="30930">MNSGSKTLFAVGTLFYTIIVVLTVISLAPFYAMVVMGTYDSFQLFRFNGLPSDYILHNFVTISKTEFPTFMKNSVVMSMSSVIFSLLTSALCGYGFAKFRFKGNKLLYNIVLFTMMVPSQLSIVAYVYEMKLFHLNDTLIPSILPYVFAGFGVFWMTQYIKDIVPTEVLESARIDSAGEFRIFFRIVAPMITPALITLGLLNFVWSWNSFFVPLVTINDSRMFTVPLGINSFNSLYYQDNGAKILALSIATLPVVLLYLIFSNRLQSGLTAGAVKA</sequence>
<keyword evidence="2 7" id="KW-0813">Transport</keyword>
<evidence type="ECO:0000256" key="2">
    <source>
        <dbReference type="ARBA" id="ARBA00022448"/>
    </source>
</evidence>
<keyword evidence="10" id="KW-1185">Reference proteome</keyword>
<keyword evidence="3" id="KW-1003">Cell membrane</keyword>
<dbReference type="RefSeq" id="WP_188172376.1">
    <property type="nucleotide sequence ID" value="NZ_JACVVD010000001.1"/>
</dbReference>
<feature type="domain" description="ABC transmembrane type-1" evidence="8">
    <location>
        <begin position="71"/>
        <end position="262"/>
    </location>
</feature>
<dbReference type="SUPFAM" id="SSF161098">
    <property type="entry name" value="MetI-like"/>
    <property type="match status" value="1"/>
</dbReference>
<feature type="transmembrane region" description="Helical" evidence="7">
    <location>
        <begin position="7"/>
        <end position="32"/>
    </location>
</feature>
<dbReference type="Gene3D" id="1.10.3720.10">
    <property type="entry name" value="MetI-like"/>
    <property type="match status" value="1"/>
</dbReference>
<evidence type="ECO:0000313" key="10">
    <source>
        <dbReference type="Proteomes" id="UP000650466"/>
    </source>
</evidence>
<name>A0A926KLW2_9BACL</name>
<evidence type="ECO:0000256" key="4">
    <source>
        <dbReference type="ARBA" id="ARBA00022692"/>
    </source>
</evidence>
<comment type="subcellular location">
    <subcellularLocation>
        <location evidence="1 7">Cell membrane</location>
        <topology evidence="1 7">Multi-pass membrane protein</topology>
    </subcellularLocation>
</comment>
<evidence type="ECO:0000313" key="9">
    <source>
        <dbReference type="EMBL" id="MBD0378539.1"/>
    </source>
</evidence>
<protein>
    <submittedName>
        <fullName evidence="9">Carbohydrate ABC transporter permease</fullName>
    </submittedName>
</protein>
<proteinExistence type="inferred from homology"/>
<feature type="transmembrane region" description="Helical" evidence="7">
    <location>
        <begin position="75"/>
        <end position="94"/>
    </location>
</feature>
<dbReference type="GO" id="GO:0005886">
    <property type="term" value="C:plasma membrane"/>
    <property type="evidence" value="ECO:0007669"/>
    <property type="project" value="UniProtKB-SubCell"/>
</dbReference>
<reference evidence="9" key="1">
    <citation type="submission" date="2020-09" db="EMBL/GenBank/DDBJ databases">
        <title>Draft Genome Sequence of Paenibacillus sp. WST5.</title>
        <authorList>
            <person name="Bao Z."/>
        </authorList>
    </citation>
    <scope>NUCLEOTIDE SEQUENCE</scope>
    <source>
        <strain evidence="9">WST5</strain>
    </source>
</reference>
<gene>
    <name evidence="9" type="ORF">ICC18_00190</name>
</gene>
<evidence type="ECO:0000259" key="8">
    <source>
        <dbReference type="PROSITE" id="PS50928"/>
    </source>
</evidence>
<dbReference type="GO" id="GO:0055085">
    <property type="term" value="P:transmembrane transport"/>
    <property type="evidence" value="ECO:0007669"/>
    <property type="project" value="InterPro"/>
</dbReference>
<feature type="transmembrane region" description="Helical" evidence="7">
    <location>
        <begin position="244"/>
        <end position="261"/>
    </location>
</feature>
<evidence type="ECO:0000256" key="1">
    <source>
        <dbReference type="ARBA" id="ARBA00004651"/>
    </source>
</evidence>
<dbReference type="EMBL" id="JACVVD010000001">
    <property type="protein sequence ID" value="MBD0378539.1"/>
    <property type="molecule type" value="Genomic_DNA"/>
</dbReference>